<sequence length="500" mass="56103">MNYSVHQYLLRNGPSLSSEITEYLIHSCGLSSQTARQRVSRATQDILRLELSFPRRAKFLFLKEQAGTGLYWGRLNEALLSCNSAYGYAISAIEERGGIIPKCYFEIICGAPIKQKKHLSASTVLNRLFSTNLLKEVTVDSIGSCVYLGLHSNHVQSLIPHMKARILAEDLFLRGITSWLKNLGFVSYNQVKTRSNESNPVVSTTAWDLAAPSYLSPLVSGESQGGTIKPGFVVCDILLNNEVSERGIQPFLQKLNSLRSLKNVGKQLCFFFASSYSESAFNKLKSVGVSPATISSVFDKEVNSGMKELIELLSQVSRVSVSSEKLDVIFKTLGKVEGAASRLRGALFEYVVAEAMRASGYNGVEINKFCRNASGVQKEADVVCFNNKDVCFIEGKGYNINKKVTRDDVDYWLIEQVPVFHEYCLSHPDWKNKKLIFEFWTSSTFSDEALARLEEAKKATKRYTINFKNNKDLFLFIADSNNQALLKTYKDHFINYPMTL</sequence>
<organism evidence="1 2">
    <name type="scientific">Shewanella baltica (strain OS195)</name>
    <dbReference type="NCBI Taxonomy" id="399599"/>
    <lineage>
        <taxon>Bacteria</taxon>
        <taxon>Pseudomonadati</taxon>
        <taxon>Pseudomonadota</taxon>
        <taxon>Gammaproteobacteria</taxon>
        <taxon>Alteromonadales</taxon>
        <taxon>Shewanellaceae</taxon>
        <taxon>Shewanella</taxon>
    </lineage>
</organism>
<name>A9KZ92_SHEB9</name>
<gene>
    <name evidence="1" type="ordered locus">Sbal195_3378</name>
</gene>
<dbReference type="EMBL" id="CP000891">
    <property type="protein sequence ID" value="ABX50540.1"/>
    <property type="molecule type" value="Genomic_DNA"/>
</dbReference>
<reference evidence="1 2" key="1">
    <citation type="submission" date="2007-11" db="EMBL/GenBank/DDBJ databases">
        <title>Complete sequence of chromosome of Shewanella baltica OS195.</title>
        <authorList>
            <consortium name="US DOE Joint Genome Institute"/>
            <person name="Copeland A."/>
            <person name="Lucas S."/>
            <person name="Lapidus A."/>
            <person name="Barry K."/>
            <person name="Glavina del Rio T."/>
            <person name="Dalin E."/>
            <person name="Tice H."/>
            <person name="Pitluck S."/>
            <person name="Chain P."/>
            <person name="Malfatti S."/>
            <person name="Shin M."/>
            <person name="Vergez L."/>
            <person name="Schmutz J."/>
            <person name="Larimer F."/>
            <person name="Land M."/>
            <person name="Hauser L."/>
            <person name="Kyrpides N."/>
            <person name="Kim E."/>
            <person name="Brettar I."/>
            <person name="Rodrigues J."/>
            <person name="Konstantinidis K."/>
            <person name="Klappenbach J."/>
            <person name="Hofle M."/>
            <person name="Tiedje J."/>
            <person name="Richardson P."/>
        </authorList>
    </citation>
    <scope>NUCLEOTIDE SEQUENCE [LARGE SCALE GENOMIC DNA]</scope>
    <source>
        <strain evidence="1 2">OS195</strain>
    </source>
</reference>
<proteinExistence type="predicted"/>
<dbReference type="RefSeq" id="WP_012197497.1">
    <property type="nucleotide sequence ID" value="NC_009997.1"/>
</dbReference>
<evidence type="ECO:0000313" key="2">
    <source>
        <dbReference type="Proteomes" id="UP000000770"/>
    </source>
</evidence>
<accession>A9KZ92</accession>
<protein>
    <submittedName>
        <fullName evidence="1">Uncharacterized protein</fullName>
    </submittedName>
</protein>
<dbReference type="AlphaFoldDB" id="A9KZ92"/>
<dbReference type="HOGENOM" id="CLU_042275_0_0_6"/>
<dbReference type="GeneID" id="11773422"/>
<dbReference type="KEGG" id="sbn:Sbal195_3378"/>
<dbReference type="Proteomes" id="UP000000770">
    <property type="component" value="Chromosome"/>
</dbReference>
<dbReference type="InterPro" id="IPR011335">
    <property type="entry name" value="Restrct_endonuc-II-like"/>
</dbReference>
<dbReference type="SUPFAM" id="SSF52980">
    <property type="entry name" value="Restriction endonuclease-like"/>
    <property type="match status" value="1"/>
</dbReference>
<evidence type="ECO:0000313" key="1">
    <source>
        <dbReference type="EMBL" id="ABX50540.1"/>
    </source>
</evidence>